<reference evidence="3 4" key="1">
    <citation type="journal article" date="2022" name="G3 (Bethesda)">
        <title>Whole-genome sequence and methylome profiling of the almond [Prunus dulcis (Mill.) D.A. Webb] cultivar 'Nonpareil'.</title>
        <authorList>
            <person name="D'Amico-Willman K.M."/>
            <person name="Ouma W.Z."/>
            <person name="Meulia T."/>
            <person name="Sideli G.M."/>
            <person name="Gradziel T.M."/>
            <person name="Fresnedo-Ramirez J."/>
        </authorList>
    </citation>
    <scope>NUCLEOTIDE SEQUENCE [LARGE SCALE GENOMIC DNA]</scope>
    <source>
        <strain evidence="3">Clone GOH B32 T37-40</strain>
    </source>
</reference>
<comment type="caution">
    <text evidence="3">The sequence shown here is derived from an EMBL/GenBank/DDBJ whole genome shotgun (WGS) entry which is preliminary data.</text>
</comment>
<evidence type="ECO:0000313" key="3">
    <source>
        <dbReference type="EMBL" id="KAI5316582.1"/>
    </source>
</evidence>
<dbReference type="AlphaFoldDB" id="A0AAD4YNF2"/>
<feature type="region of interest" description="Disordered" evidence="1">
    <location>
        <begin position="38"/>
        <end position="65"/>
    </location>
</feature>
<keyword evidence="2" id="KW-0732">Signal</keyword>
<organism evidence="3 4">
    <name type="scientific">Prunus dulcis</name>
    <name type="common">Almond</name>
    <name type="synonym">Amygdalus dulcis</name>
    <dbReference type="NCBI Taxonomy" id="3755"/>
    <lineage>
        <taxon>Eukaryota</taxon>
        <taxon>Viridiplantae</taxon>
        <taxon>Streptophyta</taxon>
        <taxon>Embryophyta</taxon>
        <taxon>Tracheophyta</taxon>
        <taxon>Spermatophyta</taxon>
        <taxon>Magnoliopsida</taxon>
        <taxon>eudicotyledons</taxon>
        <taxon>Gunneridae</taxon>
        <taxon>Pentapetalae</taxon>
        <taxon>rosids</taxon>
        <taxon>fabids</taxon>
        <taxon>Rosales</taxon>
        <taxon>Rosaceae</taxon>
        <taxon>Amygdaloideae</taxon>
        <taxon>Amygdaleae</taxon>
        <taxon>Prunus</taxon>
    </lineage>
</organism>
<evidence type="ECO:0000256" key="1">
    <source>
        <dbReference type="SAM" id="MobiDB-lite"/>
    </source>
</evidence>
<keyword evidence="4" id="KW-1185">Reference proteome</keyword>
<accession>A0AAD4YNF2</accession>
<feature type="signal peptide" evidence="2">
    <location>
        <begin position="1"/>
        <end position="15"/>
    </location>
</feature>
<protein>
    <submittedName>
        <fullName evidence="3">Uncharacterized protein</fullName>
    </submittedName>
</protein>
<proteinExistence type="predicted"/>
<evidence type="ECO:0000256" key="2">
    <source>
        <dbReference type="SAM" id="SignalP"/>
    </source>
</evidence>
<feature type="chain" id="PRO_5042213093" evidence="2">
    <location>
        <begin position="16"/>
        <end position="144"/>
    </location>
</feature>
<dbReference type="Proteomes" id="UP001054821">
    <property type="component" value="Chromosome 7"/>
</dbReference>
<evidence type="ECO:0000313" key="4">
    <source>
        <dbReference type="Proteomes" id="UP001054821"/>
    </source>
</evidence>
<name>A0AAD4YNF2_PRUDU</name>
<gene>
    <name evidence="3" type="ORF">L3X38_036289</name>
</gene>
<dbReference type="EMBL" id="JAJFAZ020000007">
    <property type="protein sequence ID" value="KAI5316582.1"/>
    <property type="molecule type" value="Genomic_DNA"/>
</dbReference>
<sequence length="144" mass="15288">MVLLGWGLVILNALAEQHHSSSSKLYSALPIVPQVPGAPPATGPAALKPSSSPLPFPIDPSPADDLCWPETAKERRELTETHRECQDLRLGRLGVPRPARICGSADFVSPRPARITDQVDYGPLNPARAARVDLVSSRPASGSG</sequence>